<sequence>MEMAISLDVAIDTALEDSRQSGVLIFCEATARASKALGRSDAVLLALVERRILQEAHIRGIPVLFSPIATANGEVDPLDPLTN</sequence>
<dbReference type="AlphaFoldDB" id="A0A1W2D383"/>
<dbReference type="Proteomes" id="UP000192656">
    <property type="component" value="Unassembled WGS sequence"/>
</dbReference>
<reference evidence="1 2" key="1">
    <citation type="submission" date="2017-04" db="EMBL/GenBank/DDBJ databases">
        <authorList>
            <person name="Afonso C.L."/>
            <person name="Miller P.J."/>
            <person name="Scott M.A."/>
            <person name="Spackman E."/>
            <person name="Goraichik I."/>
            <person name="Dimitrov K.M."/>
            <person name="Suarez D.L."/>
            <person name="Swayne D.E."/>
        </authorList>
    </citation>
    <scope>NUCLEOTIDE SEQUENCE [LARGE SCALE GENOMIC DNA]</scope>
    <source>
        <strain evidence="1 2">CGMCC 1.10972</strain>
    </source>
</reference>
<keyword evidence="2" id="KW-1185">Reference proteome</keyword>
<organism evidence="1 2">
    <name type="scientific">Fulvimarina manganoxydans</name>
    <dbReference type="NCBI Taxonomy" id="937218"/>
    <lineage>
        <taxon>Bacteria</taxon>
        <taxon>Pseudomonadati</taxon>
        <taxon>Pseudomonadota</taxon>
        <taxon>Alphaproteobacteria</taxon>
        <taxon>Hyphomicrobiales</taxon>
        <taxon>Aurantimonadaceae</taxon>
        <taxon>Fulvimarina</taxon>
    </lineage>
</organism>
<accession>A0A1W2D383</accession>
<dbReference type="EMBL" id="FWXR01000012">
    <property type="protein sequence ID" value="SMC91498.1"/>
    <property type="molecule type" value="Genomic_DNA"/>
</dbReference>
<protein>
    <submittedName>
        <fullName evidence="1">Uncharacterized protein</fullName>
    </submittedName>
</protein>
<proteinExistence type="predicted"/>
<evidence type="ECO:0000313" key="2">
    <source>
        <dbReference type="Proteomes" id="UP000192656"/>
    </source>
</evidence>
<dbReference type="RefSeq" id="WP_084410650.1">
    <property type="nucleotide sequence ID" value="NZ_FWXR01000012.1"/>
</dbReference>
<evidence type="ECO:0000313" key="1">
    <source>
        <dbReference type="EMBL" id="SMC91498.1"/>
    </source>
</evidence>
<gene>
    <name evidence="1" type="ORF">SAMN06297251_11258</name>
</gene>
<name>A0A1W2D383_9HYPH</name>